<dbReference type="AlphaFoldDB" id="A0A8J3FWR0"/>
<accession>A0A8J3FWR0</accession>
<organism evidence="1 2">
    <name type="scientific">Longimycelium tulufanense</name>
    <dbReference type="NCBI Taxonomy" id="907463"/>
    <lineage>
        <taxon>Bacteria</taxon>
        <taxon>Bacillati</taxon>
        <taxon>Actinomycetota</taxon>
        <taxon>Actinomycetes</taxon>
        <taxon>Pseudonocardiales</taxon>
        <taxon>Pseudonocardiaceae</taxon>
        <taxon>Longimycelium</taxon>
    </lineage>
</organism>
<comment type="caution">
    <text evidence="1">The sequence shown here is derived from an EMBL/GenBank/DDBJ whole genome shotgun (WGS) entry which is preliminary data.</text>
</comment>
<gene>
    <name evidence="1" type="ORF">GCM10012275_50520</name>
</gene>
<keyword evidence="2" id="KW-1185">Reference proteome</keyword>
<name>A0A8J3FWR0_9PSEU</name>
<dbReference type="Proteomes" id="UP000637578">
    <property type="component" value="Unassembled WGS sequence"/>
</dbReference>
<protein>
    <submittedName>
        <fullName evidence="1">Uncharacterized protein</fullName>
    </submittedName>
</protein>
<sequence length="78" mass="8817">MFPQRETVFHISDQASTAIRCRENGMVELVITSSNHTLVIAFANPTDLVAVMLSLRLLDRGLRDLRDAVFRPVRQHGL</sequence>
<proteinExistence type="predicted"/>
<dbReference type="RefSeq" id="WP_189060919.1">
    <property type="nucleotide sequence ID" value="NZ_BMMK01000031.1"/>
</dbReference>
<dbReference type="EMBL" id="BMMK01000031">
    <property type="protein sequence ID" value="GGM73673.1"/>
    <property type="molecule type" value="Genomic_DNA"/>
</dbReference>
<evidence type="ECO:0000313" key="2">
    <source>
        <dbReference type="Proteomes" id="UP000637578"/>
    </source>
</evidence>
<evidence type="ECO:0000313" key="1">
    <source>
        <dbReference type="EMBL" id="GGM73673.1"/>
    </source>
</evidence>
<reference evidence="1" key="1">
    <citation type="journal article" date="2014" name="Int. J. Syst. Evol. Microbiol.">
        <title>Complete genome sequence of Corynebacterium casei LMG S-19264T (=DSM 44701T), isolated from a smear-ripened cheese.</title>
        <authorList>
            <consortium name="US DOE Joint Genome Institute (JGI-PGF)"/>
            <person name="Walter F."/>
            <person name="Albersmeier A."/>
            <person name="Kalinowski J."/>
            <person name="Ruckert C."/>
        </authorList>
    </citation>
    <scope>NUCLEOTIDE SEQUENCE</scope>
    <source>
        <strain evidence="1">CGMCC 4.5737</strain>
    </source>
</reference>
<reference evidence="1" key="2">
    <citation type="submission" date="2020-09" db="EMBL/GenBank/DDBJ databases">
        <authorList>
            <person name="Sun Q."/>
            <person name="Zhou Y."/>
        </authorList>
    </citation>
    <scope>NUCLEOTIDE SEQUENCE</scope>
    <source>
        <strain evidence="1">CGMCC 4.5737</strain>
    </source>
</reference>